<evidence type="ECO:0000313" key="2">
    <source>
        <dbReference type="Proteomes" id="UP000005233"/>
    </source>
</evidence>
<dbReference type="HOGENOM" id="CLU_1891421_0_0_2"/>
<dbReference type="STRING" id="1041930.Mtc_1364"/>
<organism evidence="1 2">
    <name type="scientific">Methanocella conradii (strain DSM 24694 / JCM 17849 / CGMCC 1.5162 / HZ254)</name>
    <dbReference type="NCBI Taxonomy" id="1041930"/>
    <lineage>
        <taxon>Archaea</taxon>
        <taxon>Methanobacteriati</taxon>
        <taxon>Methanobacteriota</taxon>
        <taxon>Stenosarchaea group</taxon>
        <taxon>Methanomicrobia</taxon>
        <taxon>Methanocellales</taxon>
        <taxon>Methanocellaceae</taxon>
        <taxon>Methanocella</taxon>
    </lineage>
</organism>
<evidence type="ECO:0000313" key="1">
    <source>
        <dbReference type="EMBL" id="AFD00118.1"/>
    </source>
</evidence>
<dbReference type="KEGG" id="mez:Mtc_1364"/>
<name>H8IAM1_METCZ</name>
<dbReference type="AlphaFoldDB" id="H8IAM1"/>
<keyword evidence="2" id="KW-1185">Reference proteome</keyword>
<gene>
    <name evidence="1" type="ordered locus">Mtc_1364</name>
</gene>
<sequence>MAEGDGQYLRKYVEGFKDALAGAALELQKNEHKDWGVQGYGAFYENKSTGISIRQGEERGYDEGMKDAYATIGQDLRDHEFKEYSVEDYGALYRNVSREIGDCLNCENIGSEKGCKAGMTIWCPRLLETLKDRP</sequence>
<dbReference type="Proteomes" id="UP000005233">
    <property type="component" value="Chromosome"/>
</dbReference>
<dbReference type="EMBL" id="CP003243">
    <property type="protein sequence ID" value="AFD00118.1"/>
    <property type="molecule type" value="Genomic_DNA"/>
</dbReference>
<proteinExistence type="predicted"/>
<protein>
    <submittedName>
        <fullName evidence="1">Uncharacterized protein</fullName>
    </submittedName>
</protein>
<accession>H8IAM1</accession>
<dbReference type="eggNOG" id="arCOG11649">
    <property type="taxonomic scope" value="Archaea"/>
</dbReference>
<dbReference type="OrthoDB" id="374449at2157"/>
<dbReference type="GeneID" id="11971493"/>
<dbReference type="RefSeq" id="WP_014405955.1">
    <property type="nucleotide sequence ID" value="NC_017034.1"/>
</dbReference>
<reference evidence="1 2" key="1">
    <citation type="journal article" date="2012" name="J. Bacteriol.">
        <title>Complete genome sequence of a thermophilic methanogen, Methanocella conradii HZ254, isolated from Chinese rice field soil.</title>
        <authorList>
            <person name="Lu Z."/>
            <person name="Lu Y."/>
        </authorList>
    </citation>
    <scope>NUCLEOTIDE SEQUENCE [LARGE SCALE GENOMIC DNA]</scope>
    <source>
        <strain evidence="2">DSM 24694 / JCM 17849 / CGMCC 1.5162 / HZ254</strain>
    </source>
</reference>